<keyword evidence="2" id="KW-0677">Repeat</keyword>
<keyword evidence="1" id="KW-0808">Transferase</keyword>
<evidence type="ECO:0000256" key="1">
    <source>
        <dbReference type="ARBA" id="ARBA00022679"/>
    </source>
</evidence>
<gene>
    <name evidence="4" type="ORF">IBJ83_04510</name>
</gene>
<dbReference type="InterPro" id="IPR045078">
    <property type="entry name" value="TST/MPST-like"/>
</dbReference>
<organism evidence="4 5">
    <name type="scientific">Parvimonas parva</name>
    <dbReference type="NCBI Taxonomy" id="2769485"/>
    <lineage>
        <taxon>Bacteria</taxon>
        <taxon>Bacillati</taxon>
        <taxon>Bacillota</taxon>
        <taxon>Tissierellia</taxon>
        <taxon>Tissierellales</taxon>
        <taxon>Peptoniphilaceae</taxon>
        <taxon>Parvimonas</taxon>
    </lineage>
</organism>
<feature type="domain" description="Rhodanese" evidence="3">
    <location>
        <begin position="168"/>
        <end position="272"/>
    </location>
</feature>
<name>A0ABS1C904_9FIRM</name>
<feature type="domain" description="Rhodanese" evidence="3">
    <location>
        <begin position="18"/>
        <end position="133"/>
    </location>
</feature>
<dbReference type="InterPro" id="IPR036873">
    <property type="entry name" value="Rhodanese-like_dom_sf"/>
</dbReference>
<dbReference type="InterPro" id="IPR001763">
    <property type="entry name" value="Rhodanese-like_dom"/>
</dbReference>
<evidence type="ECO:0000313" key="4">
    <source>
        <dbReference type="EMBL" id="MBK1468579.1"/>
    </source>
</evidence>
<dbReference type="Pfam" id="PF00581">
    <property type="entry name" value="Rhodanese"/>
    <property type="match status" value="1"/>
</dbReference>
<dbReference type="PANTHER" id="PTHR11364">
    <property type="entry name" value="THIOSULFATE SULFERTANSFERASE"/>
    <property type="match status" value="1"/>
</dbReference>
<reference evidence="4 5" key="1">
    <citation type="submission" date="2020-09" db="EMBL/GenBank/DDBJ databases">
        <title>Parvimonas S3374 sp. nov.</title>
        <authorList>
            <person name="Buhl M."/>
        </authorList>
    </citation>
    <scope>NUCLEOTIDE SEQUENCE [LARGE SCALE GENOMIC DNA]</scope>
    <source>
        <strain evidence="4 5">S3374</strain>
    </source>
</reference>
<dbReference type="RefSeq" id="WP_201275548.1">
    <property type="nucleotide sequence ID" value="NZ_JACVDA010000010.1"/>
</dbReference>
<dbReference type="Proteomes" id="UP000823123">
    <property type="component" value="Unassembled WGS sequence"/>
</dbReference>
<dbReference type="PROSITE" id="PS50206">
    <property type="entry name" value="RHODANESE_3"/>
    <property type="match status" value="2"/>
</dbReference>
<evidence type="ECO:0000259" key="3">
    <source>
        <dbReference type="PROSITE" id="PS50206"/>
    </source>
</evidence>
<sequence length="278" mass="32398">MFKNDFVVRKDFILENRNCENFVVIDARGDMLKVGDFIYDKAVVLDWKEFTFLNGQDCKYVGLPFEKELLLEKFSKYGINKDSKVLVYINTTKNCGMGEDGRFKFLLNFCGIESYILDGGVNEVLKTEFVKEITDESMLQKSNIDLESPAFLEYEKSILTDELLNIYKNENVKILDVRYEEEYKGHIIFGEKFGGHIKGSMSFPYTKMYDDEGYLLSNEKIESLILDKGISKEDEIIVYCTTGIRASIVYEILTMLNFKVRLYDESFSRWCFVGEYEV</sequence>
<protein>
    <submittedName>
        <fullName evidence="4">Sulfurtransferase</fullName>
    </submittedName>
</protein>
<accession>A0ABS1C904</accession>
<dbReference type="PANTHER" id="PTHR11364:SF35">
    <property type="entry name" value="RHODANESE-LIKE PROTEIN"/>
    <property type="match status" value="1"/>
</dbReference>
<dbReference type="EMBL" id="JACVDA010000010">
    <property type="protein sequence ID" value="MBK1468579.1"/>
    <property type="molecule type" value="Genomic_DNA"/>
</dbReference>
<proteinExistence type="predicted"/>
<keyword evidence="5" id="KW-1185">Reference proteome</keyword>
<comment type="caution">
    <text evidence="4">The sequence shown here is derived from an EMBL/GenBank/DDBJ whole genome shotgun (WGS) entry which is preliminary data.</text>
</comment>
<dbReference type="Gene3D" id="3.40.250.10">
    <property type="entry name" value="Rhodanese-like domain"/>
    <property type="match status" value="2"/>
</dbReference>
<evidence type="ECO:0000313" key="5">
    <source>
        <dbReference type="Proteomes" id="UP000823123"/>
    </source>
</evidence>
<evidence type="ECO:0000256" key="2">
    <source>
        <dbReference type="ARBA" id="ARBA00022737"/>
    </source>
</evidence>
<dbReference type="SMART" id="SM00450">
    <property type="entry name" value="RHOD"/>
    <property type="match status" value="2"/>
</dbReference>
<dbReference type="SUPFAM" id="SSF52821">
    <property type="entry name" value="Rhodanese/Cell cycle control phosphatase"/>
    <property type="match status" value="2"/>
</dbReference>